<organism evidence="3 4">
    <name type="scientific">Ruminiclostridium papyrosolvens C7</name>
    <dbReference type="NCBI Taxonomy" id="1330534"/>
    <lineage>
        <taxon>Bacteria</taxon>
        <taxon>Bacillati</taxon>
        <taxon>Bacillota</taxon>
        <taxon>Clostridia</taxon>
        <taxon>Eubacteriales</taxon>
        <taxon>Oscillospiraceae</taxon>
        <taxon>Ruminiclostridium</taxon>
    </lineage>
</organism>
<name>U4R1P1_9FIRM</name>
<evidence type="ECO:0000259" key="2">
    <source>
        <dbReference type="Pfam" id="PF07484"/>
    </source>
</evidence>
<comment type="caution">
    <text evidence="3">The sequence shown here is derived from an EMBL/GenBank/DDBJ whole genome shotgun (WGS) entry which is preliminary data.</text>
</comment>
<evidence type="ECO:0000313" key="4">
    <source>
        <dbReference type="Proteomes" id="UP000016860"/>
    </source>
</evidence>
<gene>
    <name evidence="3" type="ORF">L323_08935</name>
</gene>
<dbReference type="EMBL" id="ATAY01000030">
    <property type="protein sequence ID" value="EPR12108.1"/>
    <property type="molecule type" value="Genomic_DNA"/>
</dbReference>
<protein>
    <submittedName>
        <fullName evidence="3">Tail collar protein</fullName>
    </submittedName>
</protein>
<dbReference type="InterPro" id="IPR011083">
    <property type="entry name" value="Phage_tail_collar_dom"/>
</dbReference>
<feature type="region of interest" description="Disordered" evidence="1">
    <location>
        <begin position="134"/>
        <end position="188"/>
    </location>
</feature>
<feature type="domain" description="Phage tail collar" evidence="2">
    <location>
        <begin position="12"/>
        <end position="75"/>
    </location>
</feature>
<accession>U4R1P1</accession>
<reference evidence="3 4" key="1">
    <citation type="journal article" date="2013" name="Genome Announc.">
        <title>Draft Genome Sequence of the Cellulolytic Bacterium Clostridium papyrosolvens C7 (ATCC 700395).</title>
        <authorList>
            <person name="Zepeda V."/>
            <person name="Dassa B."/>
            <person name="Borovok I."/>
            <person name="Lamed R."/>
            <person name="Bayer E.A."/>
            <person name="Cate J.H."/>
        </authorList>
    </citation>
    <scope>NUCLEOTIDE SEQUENCE [LARGE SCALE GENOMIC DNA]</scope>
    <source>
        <strain evidence="3 4">C7</strain>
    </source>
</reference>
<dbReference type="SUPFAM" id="SSF88874">
    <property type="entry name" value="Receptor-binding domain of short tail fibre protein gp12"/>
    <property type="match status" value="1"/>
</dbReference>
<dbReference type="Pfam" id="PF07484">
    <property type="entry name" value="Collar"/>
    <property type="match status" value="1"/>
</dbReference>
<dbReference type="STRING" id="1330534.L323_08935"/>
<dbReference type="PATRIC" id="fig|1330534.3.peg.1776"/>
<dbReference type="InterPro" id="IPR037053">
    <property type="entry name" value="Phage_tail_collar_dom_sf"/>
</dbReference>
<sequence>MLMAATERMPVGSVISFAGEIKSEMVNRLYRMGWLICDGSKLKIADYPDLFQSIGNAHGGDNNYFYLPDMQSKFIRGVNGDAVSESGKLMDPDAAQRTFAKDGGNTGNDVGSYQDFATGLPKASFTTDVTGSHAHNLPHLPDGSHNAYAGSIGRDGGKEAGDNTRTGESGSHSHDIVGGGDPETRPRNMNLHFLIKFSKDSK</sequence>
<evidence type="ECO:0000256" key="1">
    <source>
        <dbReference type="SAM" id="MobiDB-lite"/>
    </source>
</evidence>
<proteinExistence type="predicted"/>
<evidence type="ECO:0000313" key="3">
    <source>
        <dbReference type="EMBL" id="EPR12108.1"/>
    </source>
</evidence>
<dbReference type="Gene3D" id="3.90.1340.10">
    <property type="entry name" value="Phage tail collar domain"/>
    <property type="match status" value="1"/>
</dbReference>
<dbReference type="AlphaFoldDB" id="U4R1P1"/>
<dbReference type="Proteomes" id="UP000016860">
    <property type="component" value="Unassembled WGS sequence"/>
</dbReference>